<proteinExistence type="predicted"/>
<evidence type="ECO:0000256" key="1">
    <source>
        <dbReference type="ARBA" id="ARBA00022729"/>
    </source>
</evidence>
<protein>
    <submittedName>
        <fullName evidence="3">Por secretion system C-terminal sorting domain</fullName>
    </submittedName>
</protein>
<dbReference type="InterPro" id="IPR005046">
    <property type="entry name" value="DUF285"/>
</dbReference>
<gene>
    <name evidence="3" type="ORF">NCTC11432_01937</name>
</gene>
<feature type="domain" description="Secretion system C-terminal sorting" evidence="2">
    <location>
        <begin position="451"/>
        <end position="517"/>
    </location>
</feature>
<organism evidence="3 4">
    <name type="scientific">Chryseobacterium gleum</name>
    <name type="common">Flavobacterium gleum</name>
    <dbReference type="NCBI Taxonomy" id="250"/>
    <lineage>
        <taxon>Bacteria</taxon>
        <taxon>Pseudomonadati</taxon>
        <taxon>Bacteroidota</taxon>
        <taxon>Flavobacteriia</taxon>
        <taxon>Flavobacteriales</taxon>
        <taxon>Weeksellaceae</taxon>
        <taxon>Chryseobacterium group</taxon>
        <taxon>Chryseobacterium</taxon>
    </lineage>
</organism>
<keyword evidence="1" id="KW-0732">Signal</keyword>
<dbReference type="Pfam" id="PF18962">
    <property type="entry name" value="Por_Secre_tail"/>
    <property type="match status" value="1"/>
</dbReference>
<dbReference type="Pfam" id="PF03382">
    <property type="entry name" value="DUF285"/>
    <property type="match status" value="2"/>
</dbReference>
<dbReference type="GeneID" id="93020950"/>
<sequence length="519" mass="58409">MTLKKFPTFFFLMLVFLVKAQNEFITIWKPGSTVLPPVNVDAPYQANSQQIWFPGIGENYDIYWEEVGYPQHNGTFTNVTSTKQVFIDFGTSLSAGSDAKYRVKVSNGSGTFRQITFGTVQLLPGPEQLIPIWQINGSTDKLLEIEQWGNISWTTMNCAFSLCKLMELTATDTPNLNNVEDASFMFYGTTNFKGASSMQNWDTSKIRNFSFMFSLLFDTPLPSGLTEQFNPPYLDSWNMSSATNLSYMFSNRTHFNQTLNSWDVSKVTDMSWMFGQCLSFNQRLDNWNTSNLEDMHFMLHMIPVFNQPVNWNTSKVTNMAHIFHGCTSFNQSLENWDMTKVERIDHILNGATSYNQPLGNWNLASLTNGTGSLTLSGLNCENYSKTLVGWADNPNTANNISLGPLTVLKYASNVSDKRSILINKGWSFTGDTVGNCLLSSSDVKLNKKPSLYPNPAADDIHIEGLSDIKNYKIYEASGRLVKEGNPNNDIINVSALPKGNYIIQLITKEKTFSSKLIKK</sequence>
<name>A0A3S4R1M6_CHRGE</name>
<evidence type="ECO:0000259" key="2">
    <source>
        <dbReference type="Pfam" id="PF18962"/>
    </source>
</evidence>
<dbReference type="NCBIfam" id="TIGR04183">
    <property type="entry name" value="Por_Secre_tail"/>
    <property type="match status" value="1"/>
</dbReference>
<dbReference type="OrthoDB" id="9813840at2"/>
<dbReference type="STRING" id="525257.HMPREF0204_12516"/>
<evidence type="ECO:0000313" key="4">
    <source>
        <dbReference type="Proteomes" id="UP000279227"/>
    </source>
</evidence>
<dbReference type="KEGG" id="cgle:NCTC11432_01937"/>
<dbReference type="AlphaFoldDB" id="A0A3S4R1M6"/>
<dbReference type="Proteomes" id="UP000279227">
    <property type="component" value="Chromosome"/>
</dbReference>
<dbReference type="InterPro" id="IPR026444">
    <property type="entry name" value="Secre_tail"/>
</dbReference>
<accession>A0A3S4R1M6</accession>
<evidence type="ECO:0000313" key="3">
    <source>
        <dbReference type="EMBL" id="VEE07027.1"/>
    </source>
</evidence>
<dbReference type="RefSeq" id="WP_002977611.1">
    <property type="nucleotide sequence ID" value="NZ_CP068486.1"/>
</dbReference>
<reference evidence="3 4" key="1">
    <citation type="submission" date="2018-12" db="EMBL/GenBank/DDBJ databases">
        <authorList>
            <consortium name="Pathogen Informatics"/>
        </authorList>
    </citation>
    <scope>NUCLEOTIDE SEQUENCE [LARGE SCALE GENOMIC DNA]</scope>
    <source>
        <strain evidence="3 4">NCTC11432</strain>
    </source>
</reference>
<dbReference type="EMBL" id="LR134289">
    <property type="protein sequence ID" value="VEE07027.1"/>
    <property type="molecule type" value="Genomic_DNA"/>
</dbReference>